<dbReference type="EMBL" id="FTNI01000008">
    <property type="protein sequence ID" value="SIR34439.1"/>
    <property type="molecule type" value="Genomic_DNA"/>
</dbReference>
<evidence type="ECO:0000313" key="3">
    <source>
        <dbReference type="Proteomes" id="UP000186096"/>
    </source>
</evidence>
<protein>
    <submittedName>
        <fullName evidence="2">Uncharacterized protein</fullName>
    </submittedName>
</protein>
<feature type="compositionally biased region" description="Basic residues" evidence="1">
    <location>
        <begin position="7"/>
        <end position="28"/>
    </location>
</feature>
<dbReference type="AlphaFoldDB" id="A0A1N7A5Y5"/>
<gene>
    <name evidence="2" type="ORF">SAMN05421833_10838</name>
</gene>
<accession>A0A1N7A5Y5</accession>
<evidence type="ECO:0000256" key="1">
    <source>
        <dbReference type="SAM" id="MobiDB-lite"/>
    </source>
</evidence>
<feature type="region of interest" description="Disordered" evidence="1">
    <location>
        <begin position="1"/>
        <end position="42"/>
    </location>
</feature>
<organism evidence="2 3">
    <name type="scientific">Microbispora rosea</name>
    <dbReference type="NCBI Taxonomy" id="58117"/>
    <lineage>
        <taxon>Bacteria</taxon>
        <taxon>Bacillati</taxon>
        <taxon>Actinomycetota</taxon>
        <taxon>Actinomycetes</taxon>
        <taxon>Streptosporangiales</taxon>
        <taxon>Streptosporangiaceae</taxon>
        <taxon>Microbispora</taxon>
    </lineage>
</organism>
<reference evidence="3" key="1">
    <citation type="submission" date="2017-01" db="EMBL/GenBank/DDBJ databases">
        <authorList>
            <person name="Varghese N."/>
            <person name="Submissions S."/>
        </authorList>
    </citation>
    <scope>NUCLEOTIDE SEQUENCE [LARGE SCALE GENOMIC DNA]</scope>
    <source>
        <strain evidence="3">ATCC 12950</strain>
    </source>
</reference>
<sequence>MSERSGRIGKQRIGKQRIGKQRIGKHSALRSCAPEPSGEGAA</sequence>
<keyword evidence="3" id="KW-1185">Reference proteome</keyword>
<name>A0A1N7A5Y5_9ACTN</name>
<dbReference type="Proteomes" id="UP000186096">
    <property type="component" value="Unassembled WGS sequence"/>
</dbReference>
<proteinExistence type="predicted"/>
<evidence type="ECO:0000313" key="2">
    <source>
        <dbReference type="EMBL" id="SIR34439.1"/>
    </source>
</evidence>